<proteinExistence type="predicted"/>
<dbReference type="InterPro" id="IPR036679">
    <property type="entry name" value="FlgN-like_sf"/>
</dbReference>
<dbReference type="Proteomes" id="UP000696931">
    <property type="component" value="Unassembled WGS sequence"/>
</dbReference>
<evidence type="ECO:0008006" key="3">
    <source>
        <dbReference type="Google" id="ProtNLM"/>
    </source>
</evidence>
<evidence type="ECO:0000313" key="1">
    <source>
        <dbReference type="EMBL" id="MBI5170864.1"/>
    </source>
</evidence>
<dbReference type="GO" id="GO:0044780">
    <property type="term" value="P:bacterial-type flagellum assembly"/>
    <property type="evidence" value="ECO:0007669"/>
    <property type="project" value="InterPro"/>
</dbReference>
<name>A0A933WC20_UNCEI</name>
<evidence type="ECO:0000313" key="2">
    <source>
        <dbReference type="Proteomes" id="UP000696931"/>
    </source>
</evidence>
<dbReference type="SUPFAM" id="SSF140566">
    <property type="entry name" value="FlgN-like"/>
    <property type="match status" value="1"/>
</dbReference>
<comment type="caution">
    <text evidence="1">The sequence shown here is derived from an EMBL/GenBank/DDBJ whole genome shotgun (WGS) entry which is preliminary data.</text>
</comment>
<accession>A0A933WC20</accession>
<sequence>MEGKSRMDVALAELTRALERETGTVRELREALLRQRAGVAADSAGAVNESCDDIARLLVAIEAAKRHRAMRIEAVSPEGGVPLDSLERVLGPALPESLVRARAELRREAQATAREAAVNRTVLARTVEAGEAFLQALFSGANTLEPVYRAGERREEDGAGHLFDRKA</sequence>
<protein>
    <recommendedName>
        <fullName evidence="3">Flagellar protein FlgN</fullName>
    </recommendedName>
</protein>
<reference evidence="1" key="1">
    <citation type="submission" date="2020-07" db="EMBL/GenBank/DDBJ databases">
        <title>Huge and variable diversity of episymbiotic CPR bacteria and DPANN archaea in groundwater ecosystems.</title>
        <authorList>
            <person name="He C.Y."/>
            <person name="Keren R."/>
            <person name="Whittaker M."/>
            <person name="Farag I.F."/>
            <person name="Doudna J."/>
            <person name="Cate J.H.D."/>
            <person name="Banfield J.F."/>
        </authorList>
    </citation>
    <scope>NUCLEOTIDE SEQUENCE</scope>
    <source>
        <strain evidence="1">NC_groundwater_1813_Pr3_B-0.1um_71_17</strain>
    </source>
</reference>
<dbReference type="EMBL" id="JACRIW010000111">
    <property type="protein sequence ID" value="MBI5170864.1"/>
    <property type="molecule type" value="Genomic_DNA"/>
</dbReference>
<dbReference type="AlphaFoldDB" id="A0A933WC20"/>
<organism evidence="1 2">
    <name type="scientific">Eiseniibacteriota bacterium</name>
    <dbReference type="NCBI Taxonomy" id="2212470"/>
    <lineage>
        <taxon>Bacteria</taxon>
        <taxon>Candidatus Eiseniibacteriota</taxon>
    </lineage>
</organism>
<gene>
    <name evidence="1" type="ORF">HZA61_15350</name>
</gene>